<dbReference type="InterPro" id="IPR007263">
    <property type="entry name" value="DCC1-like"/>
</dbReference>
<proteinExistence type="predicted"/>
<dbReference type="Pfam" id="PF04134">
    <property type="entry name" value="DCC1-like"/>
    <property type="match status" value="1"/>
</dbReference>
<evidence type="ECO:0000313" key="1">
    <source>
        <dbReference type="EMBL" id="QHL88342.1"/>
    </source>
</evidence>
<gene>
    <name evidence="1" type="ORF">GU926_13230</name>
</gene>
<dbReference type="KEGG" id="nib:GU926_13230"/>
<organism evidence="1 2">
    <name type="scientific">Nibribacter ruber</name>
    <dbReference type="NCBI Taxonomy" id="2698458"/>
    <lineage>
        <taxon>Bacteria</taxon>
        <taxon>Pseudomonadati</taxon>
        <taxon>Bacteroidota</taxon>
        <taxon>Cytophagia</taxon>
        <taxon>Cytophagales</taxon>
        <taxon>Hymenobacteraceae</taxon>
        <taxon>Nibribacter</taxon>
    </lineage>
</organism>
<keyword evidence="2" id="KW-1185">Reference proteome</keyword>
<dbReference type="PANTHER" id="PTHR33639">
    <property type="entry name" value="THIOL-DISULFIDE OXIDOREDUCTASE DCC"/>
    <property type="match status" value="1"/>
</dbReference>
<dbReference type="RefSeq" id="WP_160692637.1">
    <property type="nucleotide sequence ID" value="NZ_CP047897.1"/>
</dbReference>
<evidence type="ECO:0000313" key="2">
    <source>
        <dbReference type="Proteomes" id="UP000464214"/>
    </source>
</evidence>
<dbReference type="GO" id="GO:0015035">
    <property type="term" value="F:protein-disulfide reductase activity"/>
    <property type="evidence" value="ECO:0007669"/>
    <property type="project" value="InterPro"/>
</dbReference>
<accession>A0A6P1P212</accession>
<protein>
    <submittedName>
        <fullName evidence="1">DUF393 domain-containing protein</fullName>
    </submittedName>
</protein>
<dbReference type="Proteomes" id="UP000464214">
    <property type="component" value="Chromosome"/>
</dbReference>
<dbReference type="PANTHER" id="PTHR33639:SF2">
    <property type="entry name" value="DUF393 DOMAIN-CONTAINING PROTEIN"/>
    <property type="match status" value="1"/>
</dbReference>
<dbReference type="AlphaFoldDB" id="A0A6P1P212"/>
<sequence length="135" mass="15266">MVSSLPTTILFDGVCNLCNGFVQFVIQHDPHGRFHFAALQSDLGQQILAEQGMDTRQFETVLLLENGKLYQKSTAALRIARHLTGGWSWAYGFIILPAFLRDLAYGVVARNRYRWFGQQESCMLPTPALKSRFLA</sequence>
<dbReference type="EMBL" id="CP047897">
    <property type="protein sequence ID" value="QHL88342.1"/>
    <property type="molecule type" value="Genomic_DNA"/>
</dbReference>
<reference evidence="1 2" key="1">
    <citation type="submission" date="2020-01" db="EMBL/GenBank/DDBJ databases">
        <authorList>
            <person name="Kim M."/>
        </authorList>
    </citation>
    <scope>NUCLEOTIDE SEQUENCE [LARGE SCALE GENOMIC DNA]</scope>
    <source>
        <strain evidence="1 2">BT10</strain>
    </source>
</reference>
<name>A0A6P1P212_9BACT</name>
<dbReference type="InterPro" id="IPR052927">
    <property type="entry name" value="DCC_oxidoreductase"/>
</dbReference>